<evidence type="ECO:0000256" key="1">
    <source>
        <dbReference type="SAM" id="MobiDB-lite"/>
    </source>
</evidence>
<feature type="non-terminal residue" evidence="2">
    <location>
        <position position="1"/>
    </location>
</feature>
<keyword evidence="3" id="KW-1185">Reference proteome</keyword>
<proteinExistence type="predicted"/>
<sequence length="57" mass="6490">QRSCTPLRQDPTPALHRPVRRRGHQLPHQEGRGARKSRDGPGRHYSTCSRRSAQHVG</sequence>
<reference evidence="2 3" key="1">
    <citation type="submission" date="2015-05" db="EMBL/GenBank/DDBJ databases">
        <authorList>
            <person name="Wang D.B."/>
            <person name="Wang M."/>
        </authorList>
    </citation>
    <scope>NUCLEOTIDE SEQUENCE [LARGE SCALE GENOMIC DNA]</scope>
    <source>
        <strain evidence="2">VL1</strain>
    </source>
</reference>
<name>A0A0G4MZL3_VERLO</name>
<feature type="compositionally biased region" description="Basic and acidic residues" evidence="1">
    <location>
        <begin position="27"/>
        <end position="42"/>
    </location>
</feature>
<dbReference type="Proteomes" id="UP000044602">
    <property type="component" value="Unassembled WGS sequence"/>
</dbReference>
<organism evidence="2 3">
    <name type="scientific">Verticillium longisporum</name>
    <name type="common">Verticillium dahliae var. longisporum</name>
    <dbReference type="NCBI Taxonomy" id="100787"/>
    <lineage>
        <taxon>Eukaryota</taxon>
        <taxon>Fungi</taxon>
        <taxon>Dikarya</taxon>
        <taxon>Ascomycota</taxon>
        <taxon>Pezizomycotina</taxon>
        <taxon>Sordariomycetes</taxon>
        <taxon>Hypocreomycetidae</taxon>
        <taxon>Glomerellales</taxon>
        <taxon>Plectosphaerellaceae</taxon>
        <taxon>Verticillium</taxon>
    </lineage>
</organism>
<accession>A0A0G4MZL3</accession>
<dbReference type="AlphaFoldDB" id="A0A0G4MZL3"/>
<dbReference type="EMBL" id="CVQH01025948">
    <property type="protein sequence ID" value="CRK39703.1"/>
    <property type="molecule type" value="Genomic_DNA"/>
</dbReference>
<protein>
    <submittedName>
        <fullName evidence="2">Uncharacterized protein</fullName>
    </submittedName>
</protein>
<evidence type="ECO:0000313" key="2">
    <source>
        <dbReference type="EMBL" id="CRK39703.1"/>
    </source>
</evidence>
<gene>
    <name evidence="2" type="ORF">BN1708_020643</name>
</gene>
<feature type="region of interest" description="Disordered" evidence="1">
    <location>
        <begin position="1"/>
        <end position="57"/>
    </location>
</feature>
<evidence type="ECO:0000313" key="3">
    <source>
        <dbReference type="Proteomes" id="UP000044602"/>
    </source>
</evidence>